<protein>
    <recommendedName>
        <fullName evidence="4">DUF2619 domain-containing protein</fullName>
    </recommendedName>
</protein>
<organism evidence="2 3">
    <name type="scientific">Paenibacillus aquistagni</name>
    <dbReference type="NCBI Taxonomy" id="1852522"/>
    <lineage>
        <taxon>Bacteria</taxon>
        <taxon>Bacillati</taxon>
        <taxon>Bacillota</taxon>
        <taxon>Bacilli</taxon>
        <taxon>Bacillales</taxon>
        <taxon>Paenibacillaceae</taxon>
        <taxon>Paenibacillus</taxon>
    </lineage>
</organism>
<dbReference type="AlphaFoldDB" id="A0A1X7JJ33"/>
<dbReference type="Pfam" id="PF10942">
    <property type="entry name" value="DUF2619"/>
    <property type="match status" value="1"/>
</dbReference>
<evidence type="ECO:0000313" key="2">
    <source>
        <dbReference type="EMBL" id="SMG27956.1"/>
    </source>
</evidence>
<dbReference type="RefSeq" id="WP_085493776.1">
    <property type="nucleotide sequence ID" value="NZ_FXAZ01000001.1"/>
</dbReference>
<keyword evidence="1" id="KW-0812">Transmembrane</keyword>
<evidence type="ECO:0008006" key="4">
    <source>
        <dbReference type="Google" id="ProtNLM"/>
    </source>
</evidence>
<keyword evidence="1" id="KW-1133">Transmembrane helix</keyword>
<keyword evidence="3" id="KW-1185">Reference proteome</keyword>
<reference evidence="2 3" key="1">
    <citation type="submission" date="2017-04" db="EMBL/GenBank/DDBJ databases">
        <authorList>
            <person name="Afonso C.L."/>
            <person name="Miller P.J."/>
            <person name="Scott M.A."/>
            <person name="Spackman E."/>
            <person name="Goraichik I."/>
            <person name="Dimitrov K.M."/>
            <person name="Suarez D.L."/>
            <person name="Swayne D.E."/>
        </authorList>
    </citation>
    <scope>NUCLEOTIDE SEQUENCE [LARGE SCALE GENOMIC DNA]</scope>
    <source>
        <strain evidence="2 3">11</strain>
    </source>
</reference>
<dbReference type="EMBL" id="FXAZ01000001">
    <property type="protein sequence ID" value="SMG27956.1"/>
    <property type="molecule type" value="Genomic_DNA"/>
</dbReference>
<dbReference type="InterPro" id="IPR020390">
    <property type="entry name" value="Uncharacterised_YqhV"/>
</dbReference>
<dbReference type="STRING" id="1852522.SAMN06295960_1661"/>
<evidence type="ECO:0000313" key="3">
    <source>
        <dbReference type="Proteomes" id="UP000193834"/>
    </source>
</evidence>
<accession>A0A1X7JJ33</accession>
<name>A0A1X7JJ33_9BACL</name>
<keyword evidence="1" id="KW-0472">Membrane</keyword>
<proteinExistence type="predicted"/>
<dbReference type="OrthoDB" id="1726013at2"/>
<feature type="transmembrane region" description="Helical" evidence="1">
    <location>
        <begin position="6"/>
        <end position="31"/>
    </location>
</feature>
<evidence type="ECO:0000256" key="1">
    <source>
        <dbReference type="SAM" id="Phobius"/>
    </source>
</evidence>
<dbReference type="Proteomes" id="UP000193834">
    <property type="component" value="Unassembled WGS sequence"/>
</dbReference>
<feature type="transmembrane region" description="Helical" evidence="1">
    <location>
        <begin position="43"/>
        <end position="63"/>
    </location>
</feature>
<sequence length="89" mass="9693">MPWDKFVLSMASLRMVSGSLELLAAVLMLRFNNPEKALLVNSMLALVGPMVLIATTTIGLIGIADKLSWGKFIWIGFGVMCLLIGILKK</sequence>
<feature type="transmembrane region" description="Helical" evidence="1">
    <location>
        <begin position="69"/>
        <end position="87"/>
    </location>
</feature>
<gene>
    <name evidence="2" type="ORF">SAMN06295960_1661</name>
</gene>